<dbReference type="RefSeq" id="XP_018029480.1">
    <property type="nucleotide sequence ID" value="XM_018186137.1"/>
</dbReference>
<dbReference type="Proteomes" id="UP000077069">
    <property type="component" value="Unassembled WGS sequence"/>
</dbReference>
<gene>
    <name evidence="1" type="ORF">CC84DRAFT_417184</name>
</gene>
<dbReference type="AlphaFoldDB" id="A0A177BUY1"/>
<dbReference type="STRING" id="1460663.A0A177BUY1"/>
<accession>A0A177BUY1</accession>
<proteinExistence type="predicted"/>
<dbReference type="InParanoid" id="A0A177BUY1"/>
<dbReference type="OrthoDB" id="5423516at2759"/>
<keyword evidence="2" id="KW-1185">Reference proteome</keyword>
<sequence>MPTLKDLHCFIELSNGKIQLREFGTTYGDGHVETFVAVPEKPQSFAIRLSSSRFIAPGLAMYVFIDGVYQCNRNRQNLKLRKSPDRKSLVDFVVRQKEERQDDGTMIARDWNFEKLDVGKLRTIPYTTSAYTM</sequence>
<protein>
    <submittedName>
        <fullName evidence="1">Uncharacterized protein</fullName>
    </submittedName>
</protein>
<name>A0A177BUY1_9PLEO</name>
<organism evidence="1 2">
    <name type="scientific">Paraphaeosphaeria sporulosa</name>
    <dbReference type="NCBI Taxonomy" id="1460663"/>
    <lineage>
        <taxon>Eukaryota</taxon>
        <taxon>Fungi</taxon>
        <taxon>Dikarya</taxon>
        <taxon>Ascomycota</taxon>
        <taxon>Pezizomycotina</taxon>
        <taxon>Dothideomycetes</taxon>
        <taxon>Pleosporomycetidae</taxon>
        <taxon>Pleosporales</taxon>
        <taxon>Massarineae</taxon>
        <taxon>Didymosphaeriaceae</taxon>
        <taxon>Paraphaeosphaeria</taxon>
    </lineage>
</organism>
<reference evidence="1 2" key="1">
    <citation type="submission" date="2016-05" db="EMBL/GenBank/DDBJ databases">
        <title>Comparative analysis of secretome profiles of manganese(II)-oxidizing ascomycete fungi.</title>
        <authorList>
            <consortium name="DOE Joint Genome Institute"/>
            <person name="Zeiner C.A."/>
            <person name="Purvine S.O."/>
            <person name="Zink E.M."/>
            <person name="Wu S."/>
            <person name="Pasa-Tolic L."/>
            <person name="Chaput D.L."/>
            <person name="Haridas S."/>
            <person name="Grigoriev I.V."/>
            <person name="Santelli C.M."/>
            <person name="Hansel C.M."/>
        </authorList>
    </citation>
    <scope>NUCLEOTIDE SEQUENCE [LARGE SCALE GENOMIC DNA]</scope>
    <source>
        <strain evidence="1 2">AP3s5-JAC2a</strain>
    </source>
</reference>
<dbReference type="EMBL" id="KV441563">
    <property type="protein sequence ID" value="OAF99114.1"/>
    <property type="molecule type" value="Genomic_DNA"/>
</dbReference>
<evidence type="ECO:0000313" key="1">
    <source>
        <dbReference type="EMBL" id="OAF99114.1"/>
    </source>
</evidence>
<dbReference type="GeneID" id="28769623"/>
<evidence type="ECO:0000313" key="2">
    <source>
        <dbReference type="Proteomes" id="UP000077069"/>
    </source>
</evidence>